<dbReference type="GO" id="GO:0006629">
    <property type="term" value="P:lipid metabolic process"/>
    <property type="evidence" value="ECO:0007669"/>
    <property type="project" value="InterPro"/>
</dbReference>
<organism evidence="2 3">
    <name type="scientific">Streptomyces chromofuscus</name>
    <dbReference type="NCBI Taxonomy" id="42881"/>
    <lineage>
        <taxon>Bacteria</taxon>
        <taxon>Bacillati</taxon>
        <taxon>Actinomycetota</taxon>
        <taxon>Actinomycetes</taxon>
        <taxon>Kitasatosporales</taxon>
        <taxon>Streptomycetaceae</taxon>
        <taxon>Streptomyces</taxon>
    </lineage>
</organism>
<dbReference type="InterPro" id="IPR002921">
    <property type="entry name" value="Fungal_lipase-type"/>
</dbReference>
<evidence type="ECO:0000313" key="2">
    <source>
        <dbReference type="EMBL" id="QOV44793.1"/>
    </source>
</evidence>
<reference evidence="2 3" key="1">
    <citation type="submission" date="2020-10" db="EMBL/GenBank/DDBJ databases">
        <title>Streptomyces chromofuscus complate genome analysis.</title>
        <authorList>
            <person name="Anwar N."/>
        </authorList>
    </citation>
    <scope>NUCLEOTIDE SEQUENCE [LARGE SCALE GENOMIC DNA]</scope>
    <source>
        <strain evidence="2 3">DSM 40273</strain>
    </source>
</reference>
<proteinExistence type="predicted"/>
<dbReference type="KEGG" id="schf:IPT68_01885"/>
<accession>A0A7M2TA36</accession>
<dbReference type="InterPro" id="IPR029058">
    <property type="entry name" value="AB_hydrolase_fold"/>
</dbReference>
<sequence length="90" mass="10015">MLAGARMYLEEPRLAADGVHTFGQPYTCDSTLAKACNESLSKRMYRCVNNDDSAPQLPPEPFHTHVDALRYIRKNLDRAACRAGRCACSP</sequence>
<feature type="domain" description="Fungal lipase-type" evidence="1">
    <location>
        <begin position="18"/>
        <end position="60"/>
    </location>
</feature>
<dbReference type="SUPFAM" id="SSF53474">
    <property type="entry name" value="alpha/beta-Hydrolases"/>
    <property type="match status" value="1"/>
</dbReference>
<dbReference type="RefSeq" id="WP_189697471.1">
    <property type="nucleotide sequence ID" value="NZ_CP063374.1"/>
</dbReference>
<dbReference type="Proteomes" id="UP000594008">
    <property type="component" value="Chromosome"/>
</dbReference>
<evidence type="ECO:0000259" key="1">
    <source>
        <dbReference type="Pfam" id="PF01764"/>
    </source>
</evidence>
<protein>
    <recommendedName>
        <fullName evidence="1">Fungal lipase-type domain-containing protein</fullName>
    </recommendedName>
</protein>
<name>A0A7M2TA36_STRCW</name>
<dbReference type="Pfam" id="PF01764">
    <property type="entry name" value="Lipase_3"/>
    <property type="match status" value="1"/>
</dbReference>
<gene>
    <name evidence="2" type="ORF">IPT68_01885</name>
</gene>
<dbReference type="EMBL" id="CP063374">
    <property type="protein sequence ID" value="QOV44793.1"/>
    <property type="molecule type" value="Genomic_DNA"/>
</dbReference>
<evidence type="ECO:0000313" key="3">
    <source>
        <dbReference type="Proteomes" id="UP000594008"/>
    </source>
</evidence>
<dbReference type="AlphaFoldDB" id="A0A7M2TA36"/>
<dbReference type="Gene3D" id="3.40.50.1820">
    <property type="entry name" value="alpha/beta hydrolase"/>
    <property type="match status" value="1"/>
</dbReference>
<keyword evidence="3" id="KW-1185">Reference proteome</keyword>